<dbReference type="PANTHER" id="PTHR15422">
    <property type="entry name" value="OS05G0565100 PROTEIN"/>
    <property type="match status" value="1"/>
</dbReference>
<evidence type="ECO:0000256" key="10">
    <source>
        <dbReference type="ARBA" id="ARBA00023136"/>
    </source>
</evidence>
<evidence type="ECO:0000256" key="1">
    <source>
        <dbReference type="ARBA" id="ARBA00001970"/>
    </source>
</evidence>
<name>A0A6A6WDL0_9PEZI</name>
<comment type="subcellular location">
    <subcellularLocation>
        <location evidence="2">Membrane</location>
        <topology evidence="2">Multi-pass membrane protein</topology>
    </subcellularLocation>
</comment>
<dbReference type="PROSITE" id="PS50939">
    <property type="entry name" value="CYTOCHROME_B561"/>
    <property type="match status" value="1"/>
</dbReference>
<evidence type="ECO:0000256" key="11">
    <source>
        <dbReference type="SAM" id="MobiDB-lite"/>
    </source>
</evidence>
<keyword evidence="15" id="KW-1185">Reference proteome</keyword>
<dbReference type="OrthoDB" id="432881at2759"/>
<dbReference type="InterPro" id="IPR045150">
    <property type="entry name" value="CYB561D1/2"/>
</dbReference>
<dbReference type="EMBL" id="ML996568">
    <property type="protein sequence ID" value="KAF2760144.1"/>
    <property type="molecule type" value="Genomic_DNA"/>
</dbReference>
<dbReference type="InterPro" id="IPR000366">
    <property type="entry name" value="GPCR_STE2"/>
</dbReference>
<dbReference type="Pfam" id="PF03188">
    <property type="entry name" value="Cytochrom_B561"/>
    <property type="match status" value="1"/>
</dbReference>
<feature type="transmembrane region" description="Helical" evidence="12">
    <location>
        <begin position="187"/>
        <end position="207"/>
    </location>
</feature>
<comment type="cofactor">
    <cofactor evidence="1">
        <name>heme b</name>
        <dbReference type="ChEBI" id="CHEBI:60344"/>
    </cofactor>
</comment>
<dbReference type="InterPro" id="IPR006593">
    <property type="entry name" value="Cyt_b561/ferric_Rdtase_TM"/>
</dbReference>
<dbReference type="GeneID" id="54490364"/>
<evidence type="ECO:0000256" key="7">
    <source>
        <dbReference type="ARBA" id="ARBA00022982"/>
    </source>
</evidence>
<keyword evidence="9" id="KW-0408">Iron</keyword>
<accession>A0A6A6WDL0</accession>
<gene>
    <name evidence="14" type="ORF">EJ05DRAFT_536318</name>
</gene>
<evidence type="ECO:0000256" key="8">
    <source>
        <dbReference type="ARBA" id="ARBA00022989"/>
    </source>
</evidence>
<feature type="region of interest" description="Disordered" evidence="11">
    <location>
        <begin position="1"/>
        <end position="26"/>
    </location>
</feature>
<dbReference type="Gene3D" id="1.20.120.1770">
    <property type="match status" value="1"/>
</dbReference>
<proteinExistence type="predicted"/>
<feature type="transmembrane region" description="Helical" evidence="12">
    <location>
        <begin position="141"/>
        <end position="166"/>
    </location>
</feature>
<feature type="transmembrane region" description="Helical" evidence="12">
    <location>
        <begin position="42"/>
        <end position="63"/>
    </location>
</feature>
<dbReference type="RefSeq" id="XP_033602595.1">
    <property type="nucleotide sequence ID" value="XM_033749310.1"/>
</dbReference>
<dbReference type="PANTHER" id="PTHR15422:SF45">
    <property type="entry name" value="CYTOCHROME B561 DOMAIN-CONTAINING PROTEIN"/>
    <property type="match status" value="1"/>
</dbReference>
<feature type="transmembrane region" description="Helical" evidence="12">
    <location>
        <begin position="75"/>
        <end position="94"/>
    </location>
</feature>
<dbReference type="GO" id="GO:0016020">
    <property type="term" value="C:membrane"/>
    <property type="evidence" value="ECO:0007669"/>
    <property type="project" value="UniProtKB-SubCell"/>
</dbReference>
<keyword evidence="6" id="KW-0479">Metal-binding</keyword>
<feature type="transmembrane region" description="Helical" evidence="12">
    <location>
        <begin position="106"/>
        <end position="129"/>
    </location>
</feature>
<keyword evidence="4" id="KW-0349">Heme</keyword>
<evidence type="ECO:0000313" key="14">
    <source>
        <dbReference type="EMBL" id="KAF2760144.1"/>
    </source>
</evidence>
<evidence type="ECO:0000256" key="12">
    <source>
        <dbReference type="SAM" id="Phobius"/>
    </source>
</evidence>
<dbReference type="Proteomes" id="UP000799437">
    <property type="component" value="Unassembled WGS sequence"/>
</dbReference>
<dbReference type="GO" id="GO:0004932">
    <property type="term" value="F:mating-type factor pheromone receptor activity"/>
    <property type="evidence" value="ECO:0007669"/>
    <property type="project" value="InterPro"/>
</dbReference>
<feature type="transmembrane region" description="Helical" evidence="12">
    <location>
        <begin position="213"/>
        <end position="230"/>
    </location>
</feature>
<dbReference type="CDD" id="cd08761">
    <property type="entry name" value="Cyt_b561_CYB561D2_like"/>
    <property type="match status" value="1"/>
</dbReference>
<evidence type="ECO:0000256" key="9">
    <source>
        <dbReference type="ARBA" id="ARBA00023004"/>
    </source>
</evidence>
<dbReference type="GO" id="GO:0046872">
    <property type="term" value="F:metal ion binding"/>
    <property type="evidence" value="ECO:0007669"/>
    <property type="project" value="UniProtKB-KW"/>
</dbReference>
<evidence type="ECO:0000256" key="2">
    <source>
        <dbReference type="ARBA" id="ARBA00004141"/>
    </source>
</evidence>
<evidence type="ECO:0000256" key="3">
    <source>
        <dbReference type="ARBA" id="ARBA00022448"/>
    </source>
</evidence>
<evidence type="ECO:0000256" key="4">
    <source>
        <dbReference type="ARBA" id="ARBA00022617"/>
    </source>
</evidence>
<evidence type="ECO:0000256" key="6">
    <source>
        <dbReference type="ARBA" id="ARBA00022723"/>
    </source>
</evidence>
<keyword evidence="10 12" id="KW-0472">Membrane</keyword>
<evidence type="ECO:0000259" key="13">
    <source>
        <dbReference type="PROSITE" id="PS50939"/>
    </source>
</evidence>
<keyword evidence="5 12" id="KW-0812">Transmembrane</keyword>
<keyword evidence="8 12" id="KW-1133">Transmembrane helix</keyword>
<evidence type="ECO:0000256" key="5">
    <source>
        <dbReference type="ARBA" id="ARBA00022692"/>
    </source>
</evidence>
<dbReference type="AlphaFoldDB" id="A0A6A6WDL0"/>
<organism evidence="14 15">
    <name type="scientific">Pseudovirgaria hyperparasitica</name>
    <dbReference type="NCBI Taxonomy" id="470096"/>
    <lineage>
        <taxon>Eukaryota</taxon>
        <taxon>Fungi</taxon>
        <taxon>Dikarya</taxon>
        <taxon>Ascomycota</taxon>
        <taxon>Pezizomycotina</taxon>
        <taxon>Dothideomycetes</taxon>
        <taxon>Dothideomycetes incertae sedis</taxon>
        <taxon>Acrospermales</taxon>
        <taxon>Acrospermaceae</taxon>
        <taxon>Pseudovirgaria</taxon>
    </lineage>
</organism>
<dbReference type="GO" id="GO:0140575">
    <property type="term" value="F:transmembrane monodehydroascorbate reductase activity"/>
    <property type="evidence" value="ECO:0007669"/>
    <property type="project" value="InterPro"/>
</dbReference>
<feature type="domain" description="Cytochrome b561" evidence="13">
    <location>
        <begin position="40"/>
        <end position="239"/>
    </location>
</feature>
<sequence>MASATGIPERNPASTGYGEDEPLLGRAGDASQQKDKALPYNLILGTAPIAQLGIWVLTAAVWGSVFSHDFIFFSYHPLLNSVGILLVSQAALILQPTHTPQQKKNGTYAHAAFNDLGVAALVAGLIVIVKNKGDHGHFESPHAILGLITYILLGIQALVGITMYFVPAIYGGVNNAKSIWKYHRMSGYLVFVLLLATVAAATQTYYVKNVLKLQLWAVIVTAVITLAGILPRIKKQKLGL</sequence>
<dbReference type="PRINTS" id="PR00250">
    <property type="entry name" value="GPCRSTE2"/>
</dbReference>
<evidence type="ECO:0000313" key="15">
    <source>
        <dbReference type="Proteomes" id="UP000799437"/>
    </source>
</evidence>
<keyword evidence="7" id="KW-0249">Electron transport</keyword>
<protein>
    <recommendedName>
        <fullName evidence="13">Cytochrome b561 domain-containing protein</fullName>
    </recommendedName>
</protein>
<keyword evidence="3" id="KW-0813">Transport</keyword>
<reference evidence="14" key="1">
    <citation type="journal article" date="2020" name="Stud. Mycol.">
        <title>101 Dothideomycetes genomes: a test case for predicting lifestyles and emergence of pathogens.</title>
        <authorList>
            <person name="Haridas S."/>
            <person name="Albert R."/>
            <person name="Binder M."/>
            <person name="Bloem J."/>
            <person name="Labutti K."/>
            <person name="Salamov A."/>
            <person name="Andreopoulos B."/>
            <person name="Baker S."/>
            <person name="Barry K."/>
            <person name="Bills G."/>
            <person name="Bluhm B."/>
            <person name="Cannon C."/>
            <person name="Castanera R."/>
            <person name="Culley D."/>
            <person name="Daum C."/>
            <person name="Ezra D."/>
            <person name="Gonzalez J."/>
            <person name="Henrissat B."/>
            <person name="Kuo A."/>
            <person name="Liang C."/>
            <person name="Lipzen A."/>
            <person name="Lutzoni F."/>
            <person name="Magnuson J."/>
            <person name="Mondo S."/>
            <person name="Nolan M."/>
            <person name="Ohm R."/>
            <person name="Pangilinan J."/>
            <person name="Park H.-J."/>
            <person name="Ramirez L."/>
            <person name="Alfaro M."/>
            <person name="Sun H."/>
            <person name="Tritt A."/>
            <person name="Yoshinaga Y."/>
            <person name="Zwiers L.-H."/>
            <person name="Turgeon B."/>
            <person name="Goodwin S."/>
            <person name="Spatafora J."/>
            <person name="Crous P."/>
            <person name="Grigoriev I."/>
        </authorList>
    </citation>
    <scope>NUCLEOTIDE SEQUENCE</scope>
    <source>
        <strain evidence="14">CBS 121739</strain>
    </source>
</reference>
<dbReference type="SMART" id="SM00665">
    <property type="entry name" value="B561"/>
    <property type="match status" value="1"/>
</dbReference>